<comment type="caution">
    <text evidence="13">The sequence shown here is derived from an EMBL/GenBank/DDBJ whole genome shotgun (WGS) entry which is preliminary data.</text>
</comment>
<evidence type="ECO:0000256" key="9">
    <source>
        <dbReference type="ARBA" id="ARBA00023136"/>
    </source>
</evidence>
<proteinExistence type="inferred from homology"/>
<evidence type="ECO:0000256" key="6">
    <source>
        <dbReference type="ARBA" id="ARBA00022692"/>
    </source>
</evidence>
<dbReference type="EMBL" id="QGKX02000088">
    <property type="protein sequence ID" value="KAF3588538.1"/>
    <property type="molecule type" value="Genomic_DNA"/>
</dbReference>
<feature type="signal peptide" evidence="12">
    <location>
        <begin position="1"/>
        <end position="18"/>
    </location>
</feature>
<dbReference type="AlphaFoldDB" id="A0A8S9S7B1"/>
<reference evidence="13" key="1">
    <citation type="submission" date="2019-12" db="EMBL/GenBank/DDBJ databases">
        <title>Genome sequencing and annotation of Brassica cretica.</title>
        <authorList>
            <person name="Studholme D.J."/>
            <person name="Sarris P."/>
        </authorList>
    </citation>
    <scope>NUCLEOTIDE SEQUENCE</scope>
    <source>
        <strain evidence="13">PFS-109/04</strain>
        <tissue evidence="13">Leaf</tissue>
    </source>
</reference>
<organism evidence="13 14">
    <name type="scientific">Brassica cretica</name>
    <name type="common">Mustard</name>
    <dbReference type="NCBI Taxonomy" id="69181"/>
    <lineage>
        <taxon>Eukaryota</taxon>
        <taxon>Viridiplantae</taxon>
        <taxon>Streptophyta</taxon>
        <taxon>Embryophyta</taxon>
        <taxon>Tracheophyta</taxon>
        <taxon>Spermatophyta</taxon>
        <taxon>Magnoliopsida</taxon>
        <taxon>eudicotyledons</taxon>
        <taxon>Gunneridae</taxon>
        <taxon>Pentapetalae</taxon>
        <taxon>rosids</taxon>
        <taxon>malvids</taxon>
        <taxon>Brassicales</taxon>
        <taxon>Brassicaceae</taxon>
        <taxon>Brassiceae</taxon>
        <taxon>Brassica</taxon>
    </lineage>
</organism>
<keyword evidence="3" id="KW-0813">Transport</keyword>
<keyword evidence="8 11" id="KW-1133">Transmembrane helix</keyword>
<keyword evidence="7" id="KW-0677">Repeat</keyword>
<keyword evidence="6 11" id="KW-0812">Transmembrane</keyword>
<keyword evidence="9 11" id="KW-0472">Membrane</keyword>
<sequence length="91" mass="10288">MVMKCCLWILYGLPLVQKDSILVTTSNGVGLVIEVIYLVVFFIYSDKNLQLERMEATGACLIVEIGVAQCSMLVTTQESPTKFQRPRFRVK</sequence>
<evidence type="ECO:0000256" key="7">
    <source>
        <dbReference type="ARBA" id="ARBA00022737"/>
    </source>
</evidence>
<dbReference type="InterPro" id="IPR047664">
    <property type="entry name" value="SWEET"/>
</dbReference>
<comment type="subcellular location">
    <subcellularLocation>
        <location evidence="1">Cell membrane</location>
        <topology evidence="1">Multi-pass membrane protein</topology>
    </subcellularLocation>
</comment>
<dbReference type="Proteomes" id="UP000712600">
    <property type="component" value="Unassembled WGS sequence"/>
</dbReference>
<dbReference type="GO" id="GO:0005886">
    <property type="term" value="C:plasma membrane"/>
    <property type="evidence" value="ECO:0007669"/>
    <property type="project" value="UniProtKB-SubCell"/>
</dbReference>
<evidence type="ECO:0000256" key="1">
    <source>
        <dbReference type="ARBA" id="ARBA00004651"/>
    </source>
</evidence>
<evidence type="ECO:0008006" key="15">
    <source>
        <dbReference type="Google" id="ProtNLM"/>
    </source>
</evidence>
<feature type="transmembrane region" description="Helical" evidence="11">
    <location>
        <begin position="28"/>
        <end position="44"/>
    </location>
</feature>
<dbReference type="PANTHER" id="PTHR10791:SF30">
    <property type="entry name" value="SUGAR TRANSPORTER SWEET1"/>
    <property type="match status" value="1"/>
</dbReference>
<evidence type="ECO:0000256" key="5">
    <source>
        <dbReference type="ARBA" id="ARBA00022597"/>
    </source>
</evidence>
<evidence type="ECO:0000256" key="10">
    <source>
        <dbReference type="ARBA" id="ARBA00037238"/>
    </source>
</evidence>
<gene>
    <name evidence="13" type="ORF">F2Q69_00032230</name>
</gene>
<evidence type="ECO:0000313" key="13">
    <source>
        <dbReference type="EMBL" id="KAF3588538.1"/>
    </source>
</evidence>
<evidence type="ECO:0000256" key="11">
    <source>
        <dbReference type="SAM" id="Phobius"/>
    </source>
</evidence>
<dbReference type="PANTHER" id="PTHR10791">
    <property type="entry name" value="RAG1-ACTIVATING PROTEIN 1"/>
    <property type="match status" value="1"/>
</dbReference>
<name>A0A8S9S7B1_BRACR</name>
<evidence type="ECO:0000256" key="3">
    <source>
        <dbReference type="ARBA" id="ARBA00022448"/>
    </source>
</evidence>
<evidence type="ECO:0000256" key="8">
    <source>
        <dbReference type="ARBA" id="ARBA00022989"/>
    </source>
</evidence>
<evidence type="ECO:0000313" key="14">
    <source>
        <dbReference type="Proteomes" id="UP000712600"/>
    </source>
</evidence>
<dbReference type="Gene3D" id="1.20.1280.290">
    <property type="match status" value="1"/>
</dbReference>
<evidence type="ECO:0000256" key="2">
    <source>
        <dbReference type="ARBA" id="ARBA00007809"/>
    </source>
</evidence>
<protein>
    <recommendedName>
        <fullName evidence="15">Bidirectional sugar transporter SWEET</fullName>
    </recommendedName>
</protein>
<evidence type="ECO:0000256" key="12">
    <source>
        <dbReference type="SAM" id="SignalP"/>
    </source>
</evidence>
<dbReference type="Pfam" id="PF03083">
    <property type="entry name" value="MtN3_slv"/>
    <property type="match status" value="1"/>
</dbReference>
<comment type="function">
    <text evidence="10">Mediates both low-affinity uptake and efflux of sugar across the plasma membrane.</text>
</comment>
<dbReference type="GO" id="GO:0051119">
    <property type="term" value="F:sugar transmembrane transporter activity"/>
    <property type="evidence" value="ECO:0007669"/>
    <property type="project" value="InterPro"/>
</dbReference>
<accession>A0A8S9S7B1</accession>
<keyword evidence="4" id="KW-1003">Cell membrane</keyword>
<keyword evidence="12" id="KW-0732">Signal</keyword>
<comment type="similarity">
    <text evidence="2">Belongs to the SWEET sugar transporter family.</text>
</comment>
<evidence type="ECO:0000256" key="4">
    <source>
        <dbReference type="ARBA" id="ARBA00022475"/>
    </source>
</evidence>
<feature type="chain" id="PRO_5035923935" description="Bidirectional sugar transporter SWEET" evidence="12">
    <location>
        <begin position="19"/>
        <end position="91"/>
    </location>
</feature>
<dbReference type="InterPro" id="IPR004316">
    <property type="entry name" value="SWEET_rpt"/>
</dbReference>
<keyword evidence="5" id="KW-0762">Sugar transport</keyword>